<reference evidence="3 4" key="1">
    <citation type="journal article" date="2022" name="Nat. Ecol. Evol.">
        <title>A masculinizing supergene underlies an exaggerated male reproductive morph in a spider.</title>
        <authorList>
            <person name="Hendrickx F."/>
            <person name="De Corte Z."/>
            <person name="Sonet G."/>
            <person name="Van Belleghem S.M."/>
            <person name="Kostlbacher S."/>
            <person name="Vangestel C."/>
        </authorList>
    </citation>
    <scope>NUCLEOTIDE SEQUENCE [LARGE SCALE GENOMIC DNA]</scope>
    <source>
        <strain evidence="3">W744_W776</strain>
    </source>
</reference>
<keyword evidence="4" id="KW-1185">Reference proteome</keyword>
<evidence type="ECO:0000256" key="2">
    <source>
        <dbReference type="SAM" id="SignalP"/>
    </source>
</evidence>
<gene>
    <name evidence="3" type="ORF">JTE90_002251</name>
</gene>
<name>A0AAV6V8Q3_9ARAC</name>
<dbReference type="AlphaFoldDB" id="A0AAV6V8Q3"/>
<sequence>MALFEVLFVFLLVWIQSSESVTSNSEAFGNSQSSKPSITPSSKITLPRVPQNDDYEPSGSISSPFLMPFSSVPMNFHPQWLNDGNKPDGNWFGINRFVTRTARNMVQNQRLRDAQLLGEGTYLYPTTFYPGPSFYYEHAHPFPLPMNDLQVQSSVPHQDHFADPRVEQFIRFPKGPQQYQNFYNQNHQNLNNQNQQNFNYQRSNSNLQRSSASPTPVTIKIIPLKLSAMDISNALKSMSWIPIPFDMLKGNKNNNNNNQNNDNNQPVYSDKRQSVFDDDEEEDESDLPPPSSHVATPPVGITYAEGRKSERFVRRFAPPK</sequence>
<accession>A0AAV6V8Q3</accession>
<organism evidence="3 4">
    <name type="scientific">Oedothorax gibbosus</name>
    <dbReference type="NCBI Taxonomy" id="931172"/>
    <lineage>
        <taxon>Eukaryota</taxon>
        <taxon>Metazoa</taxon>
        <taxon>Ecdysozoa</taxon>
        <taxon>Arthropoda</taxon>
        <taxon>Chelicerata</taxon>
        <taxon>Arachnida</taxon>
        <taxon>Araneae</taxon>
        <taxon>Araneomorphae</taxon>
        <taxon>Entelegynae</taxon>
        <taxon>Araneoidea</taxon>
        <taxon>Linyphiidae</taxon>
        <taxon>Erigoninae</taxon>
        <taxon>Oedothorax</taxon>
    </lineage>
</organism>
<feature type="compositionally biased region" description="Low complexity" evidence="1">
    <location>
        <begin position="33"/>
        <end position="45"/>
    </location>
</feature>
<feature type="compositionally biased region" description="Low complexity" evidence="1">
    <location>
        <begin position="251"/>
        <end position="264"/>
    </location>
</feature>
<proteinExistence type="predicted"/>
<dbReference type="EMBL" id="JAFNEN010000148">
    <property type="protein sequence ID" value="KAG8191981.1"/>
    <property type="molecule type" value="Genomic_DNA"/>
</dbReference>
<dbReference type="Proteomes" id="UP000827092">
    <property type="component" value="Unassembled WGS sequence"/>
</dbReference>
<protein>
    <submittedName>
        <fullName evidence="3">Uncharacterized protein</fullName>
    </submittedName>
</protein>
<feature type="compositionally biased region" description="Acidic residues" evidence="1">
    <location>
        <begin position="276"/>
        <end position="286"/>
    </location>
</feature>
<comment type="caution">
    <text evidence="3">The sequence shown here is derived from an EMBL/GenBank/DDBJ whole genome shotgun (WGS) entry which is preliminary data.</text>
</comment>
<feature type="signal peptide" evidence="2">
    <location>
        <begin position="1"/>
        <end position="20"/>
    </location>
</feature>
<keyword evidence="2" id="KW-0732">Signal</keyword>
<evidence type="ECO:0000256" key="1">
    <source>
        <dbReference type="SAM" id="MobiDB-lite"/>
    </source>
</evidence>
<evidence type="ECO:0000313" key="3">
    <source>
        <dbReference type="EMBL" id="KAG8191981.1"/>
    </source>
</evidence>
<feature type="region of interest" description="Disordered" evidence="1">
    <location>
        <begin position="25"/>
        <end position="57"/>
    </location>
</feature>
<feature type="chain" id="PRO_5044011972" evidence="2">
    <location>
        <begin position="21"/>
        <end position="320"/>
    </location>
</feature>
<feature type="region of interest" description="Disordered" evidence="1">
    <location>
        <begin position="251"/>
        <end position="320"/>
    </location>
</feature>
<evidence type="ECO:0000313" key="4">
    <source>
        <dbReference type="Proteomes" id="UP000827092"/>
    </source>
</evidence>